<feature type="active site" evidence="7">
    <location>
        <position position="227"/>
    </location>
</feature>
<keyword evidence="5 7" id="KW-0511">Multifunctional enzyme</keyword>
<evidence type="ECO:0000256" key="8">
    <source>
        <dbReference type="SAM" id="MobiDB-lite"/>
    </source>
</evidence>
<feature type="active site" evidence="7">
    <location>
        <position position="246"/>
    </location>
</feature>
<feature type="site" description="Important for guanine/8-oxoguanine distinction" evidence="7">
    <location>
        <position position="306"/>
    </location>
</feature>
<feature type="compositionally biased region" description="Basic and acidic residues" evidence="8">
    <location>
        <begin position="17"/>
        <end position="37"/>
    </location>
</feature>
<dbReference type="EC" id="3.2.2.-" evidence="7"/>
<feature type="region of interest" description="Disordered" evidence="8">
    <location>
        <begin position="1"/>
        <end position="98"/>
    </location>
</feature>
<keyword evidence="6 7" id="KW-0326">Glycosidase</keyword>
<dbReference type="GO" id="GO:0016829">
    <property type="term" value="F:lyase activity"/>
    <property type="evidence" value="ECO:0007669"/>
    <property type="project" value="UniProtKB-KW"/>
</dbReference>
<accession>A0ABT5X4W1</accession>
<dbReference type="InterPro" id="IPR023170">
    <property type="entry name" value="HhH_base_excis_C"/>
</dbReference>
<evidence type="ECO:0000256" key="6">
    <source>
        <dbReference type="ARBA" id="ARBA00023295"/>
    </source>
</evidence>
<organism evidence="10 11">
    <name type="scientific">Candidatus Methanocrinis natronophilus</name>
    <dbReference type="NCBI Taxonomy" id="3033396"/>
    <lineage>
        <taxon>Archaea</taxon>
        <taxon>Methanobacteriati</taxon>
        <taxon>Methanobacteriota</taxon>
        <taxon>Stenosarchaea group</taxon>
        <taxon>Methanomicrobia</taxon>
        <taxon>Methanotrichales</taxon>
        <taxon>Methanotrichaceae</taxon>
        <taxon>Methanocrinis</taxon>
    </lineage>
</organism>
<comment type="function">
    <text evidence="7">Catalyzes the excision of an oxidatively damaged form of guanine (7,8-dihydro-8-oxoguanine = 8-oxoG) from DNA. Also cleaves the DNA backbone at apurinic/apyrimidinic sites (AP sites).</text>
</comment>
<evidence type="ECO:0000256" key="4">
    <source>
        <dbReference type="ARBA" id="ARBA00023239"/>
    </source>
</evidence>
<evidence type="ECO:0000256" key="7">
    <source>
        <dbReference type="HAMAP-Rule" id="MF_00241"/>
    </source>
</evidence>
<dbReference type="Gene3D" id="1.10.1670.10">
    <property type="entry name" value="Helix-hairpin-Helix base-excision DNA repair enzymes (C-terminal)"/>
    <property type="match status" value="1"/>
</dbReference>
<comment type="catalytic activity">
    <reaction evidence="7">
        <text>2'-deoxyribonucleotide-(2'-deoxyribose 5'-phosphate)-2'-deoxyribonucleotide-DNA = a 3'-end 2'-deoxyribonucleotide-(2,3-dehydro-2,3-deoxyribose 5'-phosphate)-DNA + a 5'-end 5'-phospho-2'-deoxyribonucleoside-DNA + H(+)</text>
        <dbReference type="Rhea" id="RHEA:66592"/>
        <dbReference type="Rhea" id="RHEA-COMP:13180"/>
        <dbReference type="Rhea" id="RHEA-COMP:16897"/>
        <dbReference type="Rhea" id="RHEA-COMP:17067"/>
        <dbReference type="ChEBI" id="CHEBI:15378"/>
        <dbReference type="ChEBI" id="CHEBI:136412"/>
        <dbReference type="ChEBI" id="CHEBI:157695"/>
        <dbReference type="ChEBI" id="CHEBI:167181"/>
        <dbReference type="EC" id="4.2.99.18"/>
    </reaction>
</comment>
<protein>
    <recommendedName>
        <fullName evidence="7">8-oxoguanine DNA glycosylase/AP lyase</fullName>
    </recommendedName>
    <domain>
        <recommendedName>
            <fullName evidence="7">8-oxoguanine DNA glycosylase</fullName>
            <shortName evidence="7">8-oxoG DNA glycosylase</shortName>
            <ecNumber evidence="7">3.2.2.-</ecNumber>
        </recommendedName>
    </domain>
    <domain>
        <recommendedName>
            <fullName evidence="7">DNA-(apurinic or apyrimidinic site) lyase</fullName>
            <shortName evidence="7">AP lyase</shortName>
            <ecNumber evidence="7">4.2.99.18</ecNumber>
        </recommendedName>
    </domain>
</protein>
<keyword evidence="11" id="KW-1185">Reference proteome</keyword>
<dbReference type="InterPro" id="IPR012092">
    <property type="entry name" value="DNA_glyclase/AP_lyase_Ogg"/>
</dbReference>
<evidence type="ECO:0000256" key="3">
    <source>
        <dbReference type="ARBA" id="ARBA00023204"/>
    </source>
</evidence>
<sequence length="306" mass="33429">MIRNALGEGPPLPRLDGGNDLHRSEEVPLQERDRSKTEALSLQGDGGGGLAADAVGDATPARRTASHPDGAISWDGARSRPDRSPPDTVLSAGDEGGAMNPDRIEELIAFHGASKEEIAGRLADFRRILFAELAFCLLTPQSRARVCWPAVERLRGCGLLFCGSACEVVGELGRVRFAETKAGRIVAARHQFTRNGRLAVRAVLEGFSDAYAAREWLVGNVSGLGYKEAGHFLRNIGLAEELAILDRHILKNLVILGVIDEIPKSLTRKRYLEIEERMMEFSQKTGIPMGHLDLLLWSKETGEIFK</sequence>
<reference evidence="10 11" key="1">
    <citation type="submission" date="2023-03" db="EMBL/GenBank/DDBJ databases">
        <title>WGS of Methanotrichaceae archaeon Mx.</title>
        <authorList>
            <person name="Sorokin D.Y."/>
            <person name="Merkel A.Y."/>
        </authorList>
    </citation>
    <scope>NUCLEOTIDE SEQUENCE [LARGE SCALE GENOMIC DNA]</scope>
    <source>
        <strain evidence="10 11">Mx</strain>
    </source>
</reference>
<proteinExistence type="inferred from homology"/>
<dbReference type="HAMAP" id="MF_00241">
    <property type="entry name" value="Ogg"/>
    <property type="match status" value="1"/>
</dbReference>
<dbReference type="Pfam" id="PF22175">
    <property type="entry name" value="Ogg-HhH"/>
    <property type="match status" value="1"/>
</dbReference>
<name>A0ABT5X4W1_9EURY</name>
<evidence type="ECO:0000256" key="1">
    <source>
        <dbReference type="ARBA" id="ARBA00022763"/>
    </source>
</evidence>
<evidence type="ECO:0000313" key="11">
    <source>
        <dbReference type="Proteomes" id="UP001220010"/>
    </source>
</evidence>
<dbReference type="InterPro" id="IPR011257">
    <property type="entry name" value="DNA_glycosylase"/>
</dbReference>
<evidence type="ECO:0000313" key="10">
    <source>
        <dbReference type="EMBL" id="MDF0589732.1"/>
    </source>
</evidence>
<dbReference type="Proteomes" id="UP001220010">
    <property type="component" value="Unassembled WGS sequence"/>
</dbReference>
<keyword evidence="4 7" id="KW-0456">Lyase</keyword>
<gene>
    <name evidence="7" type="primary">ogg</name>
    <name evidence="10" type="ORF">P0O15_00875</name>
</gene>
<dbReference type="EC" id="4.2.99.18" evidence="7"/>
<dbReference type="SUPFAM" id="SSF48150">
    <property type="entry name" value="DNA-glycosylase"/>
    <property type="match status" value="1"/>
</dbReference>
<dbReference type="EMBL" id="JARFPK010000002">
    <property type="protein sequence ID" value="MDF0589732.1"/>
    <property type="molecule type" value="Genomic_DNA"/>
</dbReference>
<dbReference type="Gene3D" id="1.10.340.30">
    <property type="entry name" value="Hypothetical protein, domain 2"/>
    <property type="match status" value="1"/>
</dbReference>
<evidence type="ECO:0000256" key="2">
    <source>
        <dbReference type="ARBA" id="ARBA00022801"/>
    </source>
</evidence>
<dbReference type="SMART" id="SM00478">
    <property type="entry name" value="ENDO3c"/>
    <property type="match status" value="1"/>
</dbReference>
<dbReference type="RefSeq" id="WP_316965492.1">
    <property type="nucleotide sequence ID" value="NZ_JARFPK010000002.1"/>
</dbReference>
<evidence type="ECO:0000256" key="5">
    <source>
        <dbReference type="ARBA" id="ARBA00023268"/>
    </source>
</evidence>
<feature type="domain" description="HhH-GPD" evidence="9">
    <location>
        <begin position="138"/>
        <end position="301"/>
    </location>
</feature>
<keyword evidence="3 7" id="KW-0234">DNA repair</keyword>
<comment type="caution">
    <text evidence="10">The sequence shown here is derived from an EMBL/GenBank/DDBJ whole genome shotgun (WGS) entry which is preliminary data.</text>
</comment>
<comment type="similarity">
    <text evidence="7">Belongs to the type-2 OGG1 family.</text>
</comment>
<keyword evidence="1 7" id="KW-0227">DNA damage</keyword>
<dbReference type="NCBIfam" id="NF002305">
    <property type="entry name" value="PRK01229.1"/>
    <property type="match status" value="1"/>
</dbReference>
<keyword evidence="2 7" id="KW-0378">Hydrolase</keyword>
<evidence type="ECO:0000259" key="9">
    <source>
        <dbReference type="SMART" id="SM00478"/>
    </source>
</evidence>
<dbReference type="InterPro" id="IPR003265">
    <property type="entry name" value="HhH-GPD_domain"/>
</dbReference>